<evidence type="ECO:0000256" key="2">
    <source>
        <dbReference type="SAM" id="SignalP"/>
    </source>
</evidence>
<keyword evidence="4" id="KW-1185">Reference proteome</keyword>
<evidence type="ECO:0000313" key="4">
    <source>
        <dbReference type="Proteomes" id="UP000664169"/>
    </source>
</evidence>
<keyword evidence="2" id="KW-0732">Signal</keyword>
<organism evidence="3 4">
    <name type="scientific">Gomphillus americanus</name>
    <dbReference type="NCBI Taxonomy" id="1940652"/>
    <lineage>
        <taxon>Eukaryota</taxon>
        <taxon>Fungi</taxon>
        <taxon>Dikarya</taxon>
        <taxon>Ascomycota</taxon>
        <taxon>Pezizomycotina</taxon>
        <taxon>Lecanoromycetes</taxon>
        <taxon>OSLEUM clade</taxon>
        <taxon>Ostropomycetidae</taxon>
        <taxon>Ostropales</taxon>
        <taxon>Graphidaceae</taxon>
        <taxon>Gomphilloideae</taxon>
        <taxon>Gomphillus</taxon>
    </lineage>
</organism>
<reference evidence="3" key="1">
    <citation type="submission" date="2021-03" db="EMBL/GenBank/DDBJ databases">
        <authorList>
            <person name="Tagirdzhanova G."/>
        </authorList>
    </citation>
    <scope>NUCLEOTIDE SEQUENCE</scope>
</reference>
<dbReference type="AlphaFoldDB" id="A0A8H3IY08"/>
<feature type="region of interest" description="Disordered" evidence="1">
    <location>
        <begin position="71"/>
        <end position="99"/>
    </location>
</feature>
<comment type="caution">
    <text evidence="3">The sequence shown here is derived from an EMBL/GenBank/DDBJ whole genome shotgun (WGS) entry which is preliminary data.</text>
</comment>
<protein>
    <submittedName>
        <fullName evidence="3">Uncharacterized protein</fullName>
    </submittedName>
</protein>
<evidence type="ECO:0000313" key="3">
    <source>
        <dbReference type="EMBL" id="CAF9931749.1"/>
    </source>
</evidence>
<evidence type="ECO:0000256" key="1">
    <source>
        <dbReference type="SAM" id="MobiDB-lite"/>
    </source>
</evidence>
<feature type="compositionally biased region" description="Low complexity" evidence="1">
    <location>
        <begin position="86"/>
        <end position="98"/>
    </location>
</feature>
<dbReference type="Proteomes" id="UP000664169">
    <property type="component" value="Unassembled WGS sequence"/>
</dbReference>
<gene>
    <name evidence="3" type="ORF">GOMPHAMPRED_006391</name>
</gene>
<dbReference type="EMBL" id="CAJPDQ010000040">
    <property type="protein sequence ID" value="CAF9931749.1"/>
    <property type="molecule type" value="Genomic_DNA"/>
</dbReference>
<feature type="signal peptide" evidence="2">
    <location>
        <begin position="1"/>
        <end position="15"/>
    </location>
</feature>
<feature type="chain" id="PRO_5034962838" evidence="2">
    <location>
        <begin position="16"/>
        <end position="124"/>
    </location>
</feature>
<sequence length="124" mass="11603">MRTAIYLCLAGVAMAQGGSSSAVSLAAPTIETNSLGLPTGVITGPTSVTHNPSSTNGTIILPTSASNGTATASVNDTGLGAGGSKPTGSGSATGSGSSDIPGAAAIMEPVVGLAIAGAMLAFLV</sequence>
<name>A0A8H3IY08_9LECA</name>
<proteinExistence type="predicted"/>
<accession>A0A8H3IY08</accession>